<dbReference type="KEGG" id="chh:A0O34_15965"/>
<organism evidence="1 2">
    <name type="scientific">Chryseobacterium glaciei</name>
    <dbReference type="NCBI Taxonomy" id="1685010"/>
    <lineage>
        <taxon>Bacteria</taxon>
        <taxon>Pseudomonadati</taxon>
        <taxon>Bacteroidota</taxon>
        <taxon>Flavobacteriia</taxon>
        <taxon>Flavobacteriales</taxon>
        <taxon>Weeksellaceae</taxon>
        <taxon>Chryseobacterium group</taxon>
        <taxon>Chryseobacterium</taxon>
    </lineage>
</organism>
<gene>
    <name evidence="1" type="ORF">A0O34_15965</name>
</gene>
<evidence type="ECO:0000313" key="1">
    <source>
        <dbReference type="EMBL" id="ANF51914.1"/>
    </source>
</evidence>
<dbReference type="AlphaFoldDB" id="A0A172XY83"/>
<evidence type="ECO:0000313" key="2">
    <source>
        <dbReference type="Proteomes" id="UP000077824"/>
    </source>
</evidence>
<dbReference type="OrthoDB" id="1247141at2"/>
<dbReference type="RefSeq" id="WP_066756699.1">
    <property type="nucleotide sequence ID" value="NZ_CP015199.1"/>
</dbReference>
<dbReference type="Proteomes" id="UP000077824">
    <property type="component" value="Chromosome"/>
</dbReference>
<accession>A0A172XY83</accession>
<name>A0A172XY83_9FLAO</name>
<reference evidence="1 2" key="1">
    <citation type="submission" date="2016-04" db="EMBL/GenBank/DDBJ databases">
        <title>Complete Genome Sequence of Chryseobacterium sp. IHBB 10212.</title>
        <authorList>
            <person name="Pal M."/>
            <person name="Swarnkar M.K."/>
            <person name="Kaushal K."/>
            <person name="Chhibber S."/>
            <person name="Singh A.K."/>
            <person name="Gulati A."/>
        </authorList>
    </citation>
    <scope>NUCLEOTIDE SEQUENCE [LARGE SCALE GENOMIC DNA]</scope>
    <source>
        <strain evidence="1 2">IHBB 10212</strain>
    </source>
</reference>
<dbReference type="EMBL" id="CP015199">
    <property type="protein sequence ID" value="ANF51914.1"/>
    <property type="molecule type" value="Genomic_DNA"/>
</dbReference>
<keyword evidence="2" id="KW-1185">Reference proteome</keyword>
<proteinExistence type="predicted"/>
<sequence>MSENTLNNKLLLRYLGGLDENDLKFIEEQFDNLDVDFKHISYNGQITNSLTDFSLEAFYTLSLSSIFLRETIQHIGKNVVWESLKAIFIYTRDKLKNKEYSQITKDDVIKKPIKFGINAILDDNTTYNFELSGELSDELIDKSLDKMLEFLKEQKPNEKYEHTSYARFSSKNEEWETESLQEYILKRRKNN</sequence>
<protein>
    <submittedName>
        <fullName evidence="1">Uncharacterized protein</fullName>
    </submittedName>
</protein>